<gene>
    <name evidence="2" type="ORF">PGLA1383_LOCUS24169</name>
</gene>
<evidence type="ECO:0000313" key="2">
    <source>
        <dbReference type="EMBL" id="CAE8606182.1"/>
    </source>
</evidence>
<name>A0A813EVY2_POLGL</name>
<keyword evidence="3" id="KW-1185">Reference proteome</keyword>
<organism evidence="2 3">
    <name type="scientific">Polarella glacialis</name>
    <name type="common">Dinoflagellate</name>
    <dbReference type="NCBI Taxonomy" id="89957"/>
    <lineage>
        <taxon>Eukaryota</taxon>
        <taxon>Sar</taxon>
        <taxon>Alveolata</taxon>
        <taxon>Dinophyceae</taxon>
        <taxon>Suessiales</taxon>
        <taxon>Suessiaceae</taxon>
        <taxon>Polarella</taxon>
    </lineage>
</organism>
<feature type="non-terminal residue" evidence="2">
    <location>
        <position position="63"/>
    </location>
</feature>
<dbReference type="EMBL" id="CAJNNV010018773">
    <property type="protein sequence ID" value="CAE8606182.1"/>
    <property type="molecule type" value="Genomic_DNA"/>
</dbReference>
<evidence type="ECO:0000256" key="1">
    <source>
        <dbReference type="SAM" id="MobiDB-lite"/>
    </source>
</evidence>
<protein>
    <submittedName>
        <fullName evidence="2">Uncharacterized protein</fullName>
    </submittedName>
</protein>
<dbReference type="AlphaFoldDB" id="A0A813EVY2"/>
<comment type="caution">
    <text evidence="2">The sequence shown here is derived from an EMBL/GenBank/DDBJ whole genome shotgun (WGS) entry which is preliminary data.</text>
</comment>
<dbReference type="Proteomes" id="UP000654075">
    <property type="component" value="Unassembled WGS sequence"/>
</dbReference>
<evidence type="ECO:0000313" key="3">
    <source>
        <dbReference type="Proteomes" id="UP000654075"/>
    </source>
</evidence>
<sequence>LQAPVKMYAPPGSLSSSRPASLTAELPDPGAIARQKDTNMRMLDQQLQQSITVLVSTAVRDAQ</sequence>
<reference evidence="2" key="1">
    <citation type="submission" date="2021-02" db="EMBL/GenBank/DDBJ databases">
        <authorList>
            <person name="Dougan E. K."/>
            <person name="Rhodes N."/>
            <person name="Thang M."/>
            <person name="Chan C."/>
        </authorList>
    </citation>
    <scope>NUCLEOTIDE SEQUENCE</scope>
</reference>
<feature type="non-terminal residue" evidence="2">
    <location>
        <position position="1"/>
    </location>
</feature>
<accession>A0A813EVY2</accession>
<proteinExistence type="predicted"/>
<feature type="region of interest" description="Disordered" evidence="1">
    <location>
        <begin position="1"/>
        <end position="25"/>
    </location>
</feature>